<dbReference type="EMBL" id="JAJFZP010000006">
    <property type="protein sequence ID" value="MCC3269160.1"/>
    <property type="molecule type" value="Genomic_DNA"/>
</dbReference>
<proteinExistence type="predicted"/>
<dbReference type="Proteomes" id="UP001139264">
    <property type="component" value="Unassembled WGS sequence"/>
</dbReference>
<evidence type="ECO:0000313" key="2">
    <source>
        <dbReference type="EMBL" id="MCC3269160.1"/>
    </source>
</evidence>
<gene>
    <name evidence="2" type="ORF">LJ751_07265</name>
</gene>
<accession>A0A9X1M1K3</accession>
<evidence type="ECO:0000313" key="3">
    <source>
        <dbReference type="Proteomes" id="UP001139264"/>
    </source>
</evidence>
<protein>
    <submittedName>
        <fullName evidence="2">Uncharacterized protein</fullName>
    </submittedName>
</protein>
<sequence length="183" mass="20354">MTRSPGLRTPPPLSRSPNPLNKKSLQTDGFTGFRSVNTLDINRIPQRQGLFAVVRPQGFEPRFLRTSTAGVFKKKNPSLPKDKLAAEWVPEADILFIGKASPGSTGNRGLRRQISEFVDFGNGLPPGHWDGRLIWQLADSEDLLLAWKERPAEQLNPALAAYHAQFLQAYGKLPFANLVQARL</sequence>
<dbReference type="AlphaFoldDB" id="A0A9X1M1K3"/>
<reference evidence="2" key="1">
    <citation type="submission" date="2021-10" db="EMBL/GenBank/DDBJ databases">
        <title>Novel species in genus Arthrobacter.</title>
        <authorList>
            <person name="Liu Y."/>
        </authorList>
    </citation>
    <scope>NUCLEOTIDE SEQUENCE</scope>
    <source>
        <strain evidence="2">Zg-Y809</strain>
    </source>
</reference>
<comment type="caution">
    <text evidence="2">The sequence shown here is derived from an EMBL/GenBank/DDBJ whole genome shotgun (WGS) entry which is preliminary data.</text>
</comment>
<name>A0A9X1M1K3_9MICC</name>
<feature type="region of interest" description="Disordered" evidence="1">
    <location>
        <begin position="1"/>
        <end position="27"/>
    </location>
</feature>
<organism evidence="2 3">
    <name type="scientific">Arthrobacter gengyunqii</name>
    <dbReference type="NCBI Taxonomy" id="2886940"/>
    <lineage>
        <taxon>Bacteria</taxon>
        <taxon>Bacillati</taxon>
        <taxon>Actinomycetota</taxon>
        <taxon>Actinomycetes</taxon>
        <taxon>Micrococcales</taxon>
        <taxon>Micrococcaceae</taxon>
        <taxon>Arthrobacter</taxon>
    </lineage>
</organism>
<evidence type="ECO:0000256" key="1">
    <source>
        <dbReference type="SAM" id="MobiDB-lite"/>
    </source>
</evidence>